<keyword evidence="1" id="KW-1133">Transmembrane helix</keyword>
<dbReference type="RefSeq" id="WP_009837970.1">
    <property type="nucleotide sequence ID" value="NZ_AAOH01000003.1"/>
</dbReference>
<feature type="transmembrane region" description="Helical" evidence="1">
    <location>
        <begin position="12"/>
        <end position="32"/>
    </location>
</feature>
<dbReference type="InterPro" id="IPR045584">
    <property type="entry name" value="Pilin-like"/>
</dbReference>
<dbReference type="Gene3D" id="3.30.700.10">
    <property type="entry name" value="Glycoprotein, Type 4 Pilin"/>
    <property type="match status" value="1"/>
</dbReference>
<name>A4C7Z3_9GAMM</name>
<organism evidence="2 3">
    <name type="scientific">Pseudoalteromonas tunicata D2</name>
    <dbReference type="NCBI Taxonomy" id="87626"/>
    <lineage>
        <taxon>Bacteria</taxon>
        <taxon>Pseudomonadati</taxon>
        <taxon>Pseudomonadota</taxon>
        <taxon>Gammaproteobacteria</taxon>
        <taxon>Alteromonadales</taxon>
        <taxon>Pseudoalteromonadaceae</taxon>
        <taxon>Pseudoalteromonas</taxon>
    </lineage>
</organism>
<dbReference type="PROSITE" id="PS00409">
    <property type="entry name" value="PROKAR_NTER_METHYL"/>
    <property type="match status" value="1"/>
</dbReference>
<dbReference type="AlphaFoldDB" id="A4C7Z3"/>
<dbReference type="HOGENOM" id="CLU_098637_0_0_6"/>
<accession>A4C7Z3</accession>
<evidence type="ECO:0000313" key="3">
    <source>
        <dbReference type="Proteomes" id="UP000006201"/>
    </source>
</evidence>
<keyword evidence="1" id="KW-0812">Transmembrane</keyword>
<keyword evidence="1" id="KW-0472">Membrane</keyword>
<dbReference type="NCBIfam" id="TIGR02532">
    <property type="entry name" value="IV_pilin_GFxxxE"/>
    <property type="match status" value="1"/>
</dbReference>
<proteinExistence type="predicted"/>
<gene>
    <name evidence="2" type="ORF">PTD2_06689</name>
</gene>
<dbReference type="EMBL" id="AAOH01000003">
    <property type="protein sequence ID" value="EAR28708.1"/>
    <property type="molecule type" value="Genomic_DNA"/>
</dbReference>
<comment type="caution">
    <text evidence="2">The sequence shown here is derived from an EMBL/GenBank/DDBJ whole genome shotgun (WGS) entry which is preliminary data.</text>
</comment>
<dbReference type="Proteomes" id="UP000006201">
    <property type="component" value="Unassembled WGS sequence"/>
</dbReference>
<sequence>MKQQIKTKQAGFTLIELVIVVIILGLLAATALPRFLDVTDQAEDASVEGMAGGFAAAVGLVRAQWELNGRPKGTANVTFITYDTIDVGVDNTNGYPTTDNTERTNTLATTMTAAKCKQVFDSILQSPPSNTINATAADIEANRFLVRFFENGGNDKCIYYLTNSIDTAAIPANGVEVPSTGNEHGFSYYPQTGQVLVFNQ</sequence>
<evidence type="ECO:0000313" key="2">
    <source>
        <dbReference type="EMBL" id="EAR28708.1"/>
    </source>
</evidence>
<dbReference type="Pfam" id="PF07963">
    <property type="entry name" value="N_methyl"/>
    <property type="match status" value="1"/>
</dbReference>
<reference evidence="2 3" key="1">
    <citation type="submission" date="2006-02" db="EMBL/GenBank/DDBJ databases">
        <authorList>
            <person name="Moran M.A."/>
            <person name="Kjelleberg S."/>
            <person name="Egan S."/>
            <person name="Saunders N."/>
            <person name="Thomas T."/>
            <person name="Ferriera S."/>
            <person name="Johnson J."/>
            <person name="Kravitz S."/>
            <person name="Halpern A."/>
            <person name="Remington K."/>
            <person name="Beeson K."/>
            <person name="Tran B."/>
            <person name="Rogers Y.-H."/>
            <person name="Friedman R."/>
            <person name="Venter J.C."/>
        </authorList>
    </citation>
    <scope>NUCLEOTIDE SEQUENCE [LARGE SCALE GENOMIC DNA]</scope>
    <source>
        <strain evidence="2 3">D2</strain>
    </source>
</reference>
<protein>
    <submittedName>
        <fullName evidence="2">Putative Mannose-sensitive agglutinin (MSHA) biogenesis protein MshB (Pilus type IV)</fullName>
    </submittedName>
</protein>
<dbReference type="STRING" id="87626.PTD2_06689"/>
<keyword evidence="3" id="KW-1185">Reference proteome</keyword>
<dbReference type="InterPro" id="IPR012902">
    <property type="entry name" value="N_methyl_site"/>
</dbReference>
<dbReference type="eggNOG" id="COG2165">
    <property type="taxonomic scope" value="Bacteria"/>
</dbReference>
<evidence type="ECO:0000256" key="1">
    <source>
        <dbReference type="SAM" id="Phobius"/>
    </source>
</evidence>
<dbReference type="SUPFAM" id="SSF54523">
    <property type="entry name" value="Pili subunits"/>
    <property type="match status" value="1"/>
</dbReference>
<dbReference type="OrthoDB" id="5815618at2"/>